<sequence length="142" mass="16429">MAKDKFDILGPLYNEIGVELVDIVGGNPDGIFLYVEIGDRWISPNVFKDEGHQIRNFDDTEVLSDLLWEAWYAESDEGGIKRWSILEYEIKDGKFDVSFRYPDEVDVEVIDDERRQAALRARFGDKPVVYPPMPRTAFELKP</sequence>
<dbReference type="RefSeq" id="WP_150426339.1">
    <property type="nucleotide sequence ID" value="NZ_VYQA01000011.1"/>
</dbReference>
<dbReference type="AlphaFoldDB" id="A0A5J5HYD4"/>
<dbReference type="Proteomes" id="UP000326364">
    <property type="component" value="Unassembled WGS sequence"/>
</dbReference>
<dbReference type="EMBL" id="VYQA01000011">
    <property type="protein sequence ID" value="KAA9028017.1"/>
    <property type="molecule type" value="Genomic_DNA"/>
</dbReference>
<evidence type="ECO:0008006" key="5">
    <source>
        <dbReference type="Google" id="ProtNLM"/>
    </source>
</evidence>
<gene>
    <name evidence="2" type="ORF">F4U95_15280</name>
    <name evidence="1" type="ORF">F4U96_15155</name>
</gene>
<name>A0A5J5HYD4_9SPHN</name>
<evidence type="ECO:0000313" key="3">
    <source>
        <dbReference type="Proteomes" id="UP000325933"/>
    </source>
</evidence>
<comment type="caution">
    <text evidence="2">The sequence shown here is derived from an EMBL/GenBank/DDBJ whole genome shotgun (WGS) entry which is preliminary data.</text>
</comment>
<evidence type="ECO:0000313" key="4">
    <source>
        <dbReference type="Proteomes" id="UP000326364"/>
    </source>
</evidence>
<proteinExistence type="predicted"/>
<protein>
    <recommendedName>
        <fullName evidence="5">DUF600 family protein</fullName>
    </recommendedName>
</protein>
<accession>A0A5J5HYD4</accession>
<organism evidence="2 3">
    <name type="scientific">Sphingobium limneticum</name>
    <dbReference type="NCBI Taxonomy" id="1007511"/>
    <lineage>
        <taxon>Bacteria</taxon>
        <taxon>Pseudomonadati</taxon>
        <taxon>Pseudomonadota</taxon>
        <taxon>Alphaproteobacteria</taxon>
        <taxon>Sphingomonadales</taxon>
        <taxon>Sphingomonadaceae</taxon>
        <taxon>Sphingobium</taxon>
    </lineage>
</organism>
<reference evidence="3 4" key="1">
    <citation type="submission" date="2019-09" db="EMBL/GenBank/DDBJ databases">
        <authorList>
            <person name="Feng G."/>
        </authorList>
    </citation>
    <scope>NUCLEOTIDE SEQUENCE [LARGE SCALE GENOMIC DNA]</scope>
    <source>
        <strain evidence="2 3">KACC 19283</strain>
        <strain evidence="1 4">KACC 19284</strain>
    </source>
</reference>
<evidence type="ECO:0000313" key="1">
    <source>
        <dbReference type="EMBL" id="KAA9014991.1"/>
    </source>
</evidence>
<evidence type="ECO:0000313" key="2">
    <source>
        <dbReference type="EMBL" id="KAA9028017.1"/>
    </source>
</evidence>
<dbReference type="EMBL" id="VYQB01000011">
    <property type="protein sequence ID" value="KAA9014991.1"/>
    <property type="molecule type" value="Genomic_DNA"/>
</dbReference>
<keyword evidence="4" id="KW-1185">Reference proteome</keyword>
<dbReference type="Proteomes" id="UP000325933">
    <property type="component" value="Unassembled WGS sequence"/>
</dbReference>